<proteinExistence type="predicted"/>
<comment type="caution">
    <text evidence="1">The sequence shown here is derived from an EMBL/GenBank/DDBJ whole genome shotgun (WGS) entry which is preliminary data.</text>
</comment>
<accession>X1DLQ2</accession>
<gene>
    <name evidence="1" type="ORF">S03H2_01741</name>
</gene>
<dbReference type="EMBL" id="BARU01000532">
    <property type="protein sequence ID" value="GAH21841.1"/>
    <property type="molecule type" value="Genomic_DNA"/>
</dbReference>
<organism evidence="1">
    <name type="scientific">marine sediment metagenome</name>
    <dbReference type="NCBI Taxonomy" id="412755"/>
    <lineage>
        <taxon>unclassified sequences</taxon>
        <taxon>metagenomes</taxon>
        <taxon>ecological metagenomes</taxon>
    </lineage>
</organism>
<evidence type="ECO:0000313" key="1">
    <source>
        <dbReference type="EMBL" id="GAH21841.1"/>
    </source>
</evidence>
<reference evidence="1" key="1">
    <citation type="journal article" date="2014" name="Front. Microbiol.">
        <title>High frequency of phylogenetically diverse reductive dehalogenase-homologous genes in deep subseafloor sedimentary metagenomes.</title>
        <authorList>
            <person name="Kawai M."/>
            <person name="Futagami T."/>
            <person name="Toyoda A."/>
            <person name="Takaki Y."/>
            <person name="Nishi S."/>
            <person name="Hori S."/>
            <person name="Arai W."/>
            <person name="Tsubouchi T."/>
            <person name="Morono Y."/>
            <person name="Uchiyama I."/>
            <person name="Ito T."/>
            <person name="Fujiyama A."/>
            <person name="Inagaki F."/>
            <person name="Takami H."/>
        </authorList>
    </citation>
    <scope>NUCLEOTIDE SEQUENCE</scope>
    <source>
        <strain evidence="1">Expedition CK06-06</strain>
    </source>
</reference>
<protein>
    <submittedName>
        <fullName evidence="1">Uncharacterized protein</fullName>
    </submittedName>
</protein>
<sequence>MVRKIENKTIEDIRRQNREGHLRFYGKSNPTAPISREVRGFLSKKESLSQGEKGRESLLLVELMEKIRVILTVDSKKGEK</sequence>
<name>X1DLQ2_9ZZZZ</name>
<dbReference type="AlphaFoldDB" id="X1DLQ2"/>